<dbReference type="Proteomes" id="UP000029052">
    <property type="component" value="Unassembled WGS sequence"/>
</dbReference>
<dbReference type="PANTHER" id="PTHR36456">
    <property type="entry name" value="UPF0232 PROTEIN SCO3875"/>
    <property type="match status" value="1"/>
</dbReference>
<dbReference type="InterPro" id="IPR007922">
    <property type="entry name" value="DciA-like"/>
</dbReference>
<dbReference type="STRING" id="1692.BMAGN_1345"/>
<name>A0A087B7Y3_9BIFI</name>
<accession>A0A087B7Y3</accession>
<reference evidence="1 2" key="1">
    <citation type="submission" date="2014-03" db="EMBL/GenBank/DDBJ databases">
        <title>Genomics of Bifidobacteria.</title>
        <authorList>
            <person name="Ventura M."/>
            <person name="Milani C."/>
            <person name="Lugli G.A."/>
        </authorList>
    </citation>
    <scope>NUCLEOTIDE SEQUENCE [LARGE SCALE GENOMIC DNA]</scope>
    <source>
        <strain evidence="1 2">LMG 11591</strain>
    </source>
</reference>
<evidence type="ECO:0000313" key="1">
    <source>
        <dbReference type="EMBL" id="KFI67133.1"/>
    </source>
</evidence>
<comment type="caution">
    <text evidence="1">The sequence shown here is derived from an EMBL/GenBank/DDBJ whole genome shotgun (WGS) entry which is preliminary data.</text>
</comment>
<dbReference type="eggNOG" id="COG5512">
    <property type="taxonomic scope" value="Bacteria"/>
</dbReference>
<gene>
    <name evidence="1" type="ORF">BMAGN_1345</name>
</gene>
<dbReference type="RefSeq" id="WP_022860241.1">
    <property type="nucleotide sequence ID" value="NZ_JGZB01000011.1"/>
</dbReference>
<evidence type="ECO:0000313" key="2">
    <source>
        <dbReference type="Proteomes" id="UP000029052"/>
    </source>
</evidence>
<dbReference type="AlphaFoldDB" id="A0A087B7Y3"/>
<keyword evidence="2" id="KW-1185">Reference proteome</keyword>
<organism evidence="1 2">
    <name type="scientific">Bifidobacterium magnum</name>
    <dbReference type="NCBI Taxonomy" id="1692"/>
    <lineage>
        <taxon>Bacteria</taxon>
        <taxon>Bacillati</taxon>
        <taxon>Actinomycetota</taxon>
        <taxon>Actinomycetes</taxon>
        <taxon>Bifidobacteriales</taxon>
        <taxon>Bifidobacteriaceae</taxon>
        <taxon>Bifidobacterium</taxon>
    </lineage>
</organism>
<proteinExistence type="predicted"/>
<protein>
    <submittedName>
        <fullName evidence="1">Zn-ribbon-containing, possibly RNA-binding protein</fullName>
    </submittedName>
</protein>
<sequence>MNKAPVADLLHLDERKLPAMVFEQLAQRVDFTDRLREQNEEAFENFGKRGREPKTVGSTLNAMFSGEGWMQKLDVGALYGNWPQIAGPDIAAHSRIVRVEEGTLTIRADSPAWQQLLHSMETQFVEALRTAVPHLNIEHVVVLGGLQQRRRSRYSSRFS</sequence>
<dbReference type="PANTHER" id="PTHR36456:SF1">
    <property type="entry name" value="UPF0232 PROTEIN SCO3875"/>
    <property type="match status" value="1"/>
</dbReference>
<dbReference type="Pfam" id="PF05258">
    <property type="entry name" value="DciA"/>
    <property type="match status" value="1"/>
</dbReference>
<dbReference type="EMBL" id="JGZB01000011">
    <property type="protein sequence ID" value="KFI67133.1"/>
    <property type="molecule type" value="Genomic_DNA"/>
</dbReference>